<sequence>MPGKRNSGLANDRRAYIYNYCPEPCPVPCLPPKGLLGYNGYPVNQYTNNCKLNSVEALYSIWDSYQSTLAAQFSTIQKSVSAPDNLINPPSGPANIFIIRHGEKNYTNYGLDPNGIYRASQIANFINDLANSGYPISYIITCHPDPYNKNDGSGSMHPEHTVTCASFLLNLPHIMYSSASDVATTAKALYDTGIYNGLNILICWEHQNIQRLCLEILNEGKKQTIPRISQNNANDFFKETNACPDGNYVTTNPTSPFYPSQQQQVDDNYKDSQYYPYWNSNNYDSVYCFYSNQPNNTFTFQIKSEPCITCFKSCKLNIGLYQNPAYPYYSKENDIESVCKVPTEWSV</sequence>
<dbReference type="EMBL" id="MN740946">
    <property type="protein sequence ID" value="QHU19230.1"/>
    <property type="molecule type" value="Genomic_DNA"/>
</dbReference>
<name>A0A6C0KR73_9ZZZZ</name>
<accession>A0A6C0KR73</accession>
<dbReference type="AlphaFoldDB" id="A0A6C0KR73"/>
<protein>
    <submittedName>
        <fullName evidence="1">Uncharacterized protein</fullName>
    </submittedName>
</protein>
<proteinExistence type="predicted"/>
<evidence type="ECO:0000313" key="1">
    <source>
        <dbReference type="EMBL" id="QHU19230.1"/>
    </source>
</evidence>
<organism evidence="1">
    <name type="scientific">viral metagenome</name>
    <dbReference type="NCBI Taxonomy" id="1070528"/>
    <lineage>
        <taxon>unclassified sequences</taxon>
        <taxon>metagenomes</taxon>
        <taxon>organismal metagenomes</taxon>
    </lineage>
</organism>
<reference evidence="1" key="1">
    <citation type="journal article" date="2020" name="Nature">
        <title>Giant virus diversity and host interactions through global metagenomics.</title>
        <authorList>
            <person name="Schulz F."/>
            <person name="Roux S."/>
            <person name="Paez-Espino D."/>
            <person name="Jungbluth S."/>
            <person name="Walsh D.A."/>
            <person name="Denef V.J."/>
            <person name="McMahon K.D."/>
            <person name="Konstantinidis K.T."/>
            <person name="Eloe-Fadrosh E.A."/>
            <person name="Kyrpides N.C."/>
            <person name="Woyke T."/>
        </authorList>
    </citation>
    <scope>NUCLEOTIDE SEQUENCE</scope>
    <source>
        <strain evidence="1">GVMAG-S-3300013014-104</strain>
    </source>
</reference>